<protein>
    <submittedName>
        <fullName evidence="3">Uncharacterized protein</fullName>
    </submittedName>
</protein>
<reference evidence="3" key="1">
    <citation type="submission" date="2022-11" db="UniProtKB">
        <authorList>
            <consortium name="WormBaseParasite"/>
        </authorList>
    </citation>
    <scope>IDENTIFICATION</scope>
</reference>
<dbReference type="WBParaSite" id="Gr19_v10_g6548.t1">
    <property type="protein sequence ID" value="Gr19_v10_g6548.t1"/>
    <property type="gene ID" value="Gr19_v10_g6548"/>
</dbReference>
<keyword evidence="1" id="KW-0732">Signal</keyword>
<proteinExistence type="predicted"/>
<evidence type="ECO:0000256" key="1">
    <source>
        <dbReference type="SAM" id="SignalP"/>
    </source>
</evidence>
<feature type="signal peptide" evidence="1">
    <location>
        <begin position="1"/>
        <end position="19"/>
    </location>
</feature>
<organism evidence="2 3">
    <name type="scientific">Globodera rostochiensis</name>
    <name type="common">Golden nematode worm</name>
    <name type="synonym">Heterodera rostochiensis</name>
    <dbReference type="NCBI Taxonomy" id="31243"/>
    <lineage>
        <taxon>Eukaryota</taxon>
        <taxon>Metazoa</taxon>
        <taxon>Ecdysozoa</taxon>
        <taxon>Nematoda</taxon>
        <taxon>Chromadorea</taxon>
        <taxon>Rhabditida</taxon>
        <taxon>Tylenchina</taxon>
        <taxon>Tylenchomorpha</taxon>
        <taxon>Tylenchoidea</taxon>
        <taxon>Heteroderidae</taxon>
        <taxon>Heteroderinae</taxon>
        <taxon>Globodera</taxon>
    </lineage>
</organism>
<keyword evidence="2" id="KW-1185">Reference proteome</keyword>
<evidence type="ECO:0000313" key="2">
    <source>
        <dbReference type="Proteomes" id="UP000887572"/>
    </source>
</evidence>
<dbReference type="AlphaFoldDB" id="A0A914I4J9"/>
<dbReference type="Proteomes" id="UP000887572">
    <property type="component" value="Unplaced"/>
</dbReference>
<name>A0A914I4J9_GLORO</name>
<accession>A0A914I4J9</accession>
<sequence length="129" mass="14014">MNAPFYFLISLILPCLCSGLLQCKSGMYNNAGLAYIQILNCTEKESYCSAVSCVGADLVTMLWGCDEHNNCTEIADRVSDENTTCRCKMGEKGVNLSNVKLSFPPEAQTVTTEGITYLFLTAGVRFSAA</sequence>
<feature type="chain" id="PRO_5037800757" evidence="1">
    <location>
        <begin position="20"/>
        <end position="129"/>
    </location>
</feature>
<evidence type="ECO:0000313" key="3">
    <source>
        <dbReference type="WBParaSite" id="Gr19_v10_g6548.t1"/>
    </source>
</evidence>